<proteinExistence type="predicted"/>
<evidence type="ECO:0000313" key="2">
    <source>
        <dbReference type="Proteomes" id="UP001310594"/>
    </source>
</evidence>
<organism evidence="1 2">
    <name type="scientific">Elasticomyces elasticus</name>
    <dbReference type="NCBI Taxonomy" id="574655"/>
    <lineage>
        <taxon>Eukaryota</taxon>
        <taxon>Fungi</taxon>
        <taxon>Dikarya</taxon>
        <taxon>Ascomycota</taxon>
        <taxon>Pezizomycotina</taxon>
        <taxon>Dothideomycetes</taxon>
        <taxon>Dothideomycetidae</taxon>
        <taxon>Mycosphaerellales</taxon>
        <taxon>Teratosphaeriaceae</taxon>
        <taxon>Elasticomyces</taxon>
    </lineage>
</organism>
<name>A0AAN8A4Y0_9PEZI</name>
<dbReference type="EMBL" id="JAVRQU010000004">
    <property type="protein sequence ID" value="KAK5704367.1"/>
    <property type="molecule type" value="Genomic_DNA"/>
</dbReference>
<reference evidence="1" key="1">
    <citation type="submission" date="2023-08" db="EMBL/GenBank/DDBJ databases">
        <title>Black Yeasts Isolated from many extreme environments.</title>
        <authorList>
            <person name="Coleine C."/>
            <person name="Stajich J.E."/>
            <person name="Selbmann L."/>
        </authorList>
    </citation>
    <scope>NUCLEOTIDE SEQUENCE</scope>
    <source>
        <strain evidence="1">CCFEE 5810</strain>
    </source>
</reference>
<accession>A0AAN8A4Y0</accession>
<evidence type="ECO:0000313" key="1">
    <source>
        <dbReference type="EMBL" id="KAK5704367.1"/>
    </source>
</evidence>
<gene>
    <name evidence="1" type="ORF">LTR97_003385</name>
</gene>
<protein>
    <submittedName>
        <fullName evidence="1">Uncharacterized protein</fullName>
    </submittedName>
</protein>
<sequence>MAQPLTVEWPFLPSIETFAAARRPIILPWGPTALPVGTAFSSKNSSARRGPFLPQSAFDKVALAQTQLVYEASPNGGNYHEVVTTSNSNTYEHTSVSLGVSIGGSFLGGSVSREYDKLVLENTDTNKISQSASIRMGQICLAEEPALSKDARDVLSKGGFLAFQSAYGDYYVAGFSLGADSGICLSFSENDRSESESLRITVTVKFLFMSASHTWSDSSASALQNISMELNGYDTLTGSNIKTSTHGPNGLQSLRQDAAQITARDTSIARDVASRLQSLGVKDKGLLGMRDMPQLQASQLVVEVLLLPWTGISEVASFLPSDWHI</sequence>
<comment type="caution">
    <text evidence="1">The sequence shown here is derived from an EMBL/GenBank/DDBJ whole genome shotgun (WGS) entry which is preliminary data.</text>
</comment>
<dbReference type="AlphaFoldDB" id="A0AAN8A4Y0"/>
<dbReference type="Proteomes" id="UP001310594">
    <property type="component" value="Unassembled WGS sequence"/>
</dbReference>